<feature type="domain" description="DUF7918" evidence="2">
    <location>
        <begin position="4"/>
        <end position="150"/>
    </location>
</feature>
<reference evidence="3" key="1">
    <citation type="submission" date="2022-11" db="EMBL/GenBank/DDBJ databases">
        <title>Genome Sequence of Cubamyces cubensis.</title>
        <authorList>
            <person name="Buettner E."/>
        </authorList>
    </citation>
    <scope>NUCLEOTIDE SEQUENCE</scope>
    <source>
        <strain evidence="3">MPL-01</strain>
    </source>
</reference>
<name>A0AAD7XFF6_9APHY</name>
<dbReference type="AlphaFoldDB" id="A0AAD7XFF6"/>
<feature type="compositionally biased region" description="Polar residues" evidence="1">
    <location>
        <begin position="301"/>
        <end position="316"/>
    </location>
</feature>
<dbReference type="InterPro" id="IPR057678">
    <property type="entry name" value="DUF7918"/>
</dbReference>
<comment type="caution">
    <text evidence="3">The sequence shown here is derived from an EMBL/GenBank/DDBJ whole genome shotgun (WGS) entry which is preliminary data.</text>
</comment>
<evidence type="ECO:0000259" key="2">
    <source>
        <dbReference type="Pfam" id="PF25534"/>
    </source>
</evidence>
<keyword evidence="4" id="KW-1185">Reference proteome</keyword>
<organism evidence="3 4">
    <name type="scientific">Trametes cubensis</name>
    <dbReference type="NCBI Taxonomy" id="1111947"/>
    <lineage>
        <taxon>Eukaryota</taxon>
        <taxon>Fungi</taxon>
        <taxon>Dikarya</taxon>
        <taxon>Basidiomycota</taxon>
        <taxon>Agaricomycotina</taxon>
        <taxon>Agaricomycetes</taxon>
        <taxon>Polyporales</taxon>
        <taxon>Polyporaceae</taxon>
        <taxon>Trametes</taxon>
    </lineage>
</organism>
<proteinExistence type="predicted"/>
<evidence type="ECO:0000313" key="4">
    <source>
        <dbReference type="Proteomes" id="UP001215151"/>
    </source>
</evidence>
<feature type="region of interest" description="Disordered" evidence="1">
    <location>
        <begin position="100"/>
        <end position="121"/>
    </location>
</feature>
<dbReference type="Proteomes" id="UP001215151">
    <property type="component" value="Unassembled WGS sequence"/>
</dbReference>
<sequence length="316" mass="34743">MMVDIYMDGRFVHAEAHLREPDGECIGVYDTPTQTRPFVFTALSTTESDDHAATADYSDGALGTICVTMTRMRRYNRSKVFVPRPFSEIGPINEKSKKAGSHAVSLGDPEQSGGVSIDGIDPIGEEKKPFAKFIFSYMPMALLQAKDIVPLPERPSKKRPLNTQEDAPEAGPSRRKTRRTSGPVKEERDNGEEENTLVTEASPSIPDTTPPPPPPHKLSKKCPLDNQEEAPVPGPSNPKARRLMNRSAKKEDSEVKEDALVLEQFMAKLQGELATIQRRLEEAQAAAQRARAVKREASPINVPTTSGDQIVDLTSD</sequence>
<gene>
    <name evidence="3" type="ORF">ONZ51_g1808</name>
</gene>
<feature type="region of interest" description="Disordered" evidence="1">
    <location>
        <begin position="152"/>
        <end position="255"/>
    </location>
</feature>
<dbReference type="Pfam" id="PF25534">
    <property type="entry name" value="DUF7918"/>
    <property type="match status" value="1"/>
</dbReference>
<dbReference type="EMBL" id="JAPEVG010000026">
    <property type="protein sequence ID" value="KAJ8495238.1"/>
    <property type="molecule type" value="Genomic_DNA"/>
</dbReference>
<protein>
    <recommendedName>
        <fullName evidence="2">DUF7918 domain-containing protein</fullName>
    </recommendedName>
</protein>
<accession>A0AAD7XFF6</accession>
<evidence type="ECO:0000313" key="3">
    <source>
        <dbReference type="EMBL" id="KAJ8495238.1"/>
    </source>
</evidence>
<evidence type="ECO:0000256" key="1">
    <source>
        <dbReference type="SAM" id="MobiDB-lite"/>
    </source>
</evidence>
<dbReference type="PANTHER" id="PTHR36223:SF1">
    <property type="entry name" value="TRANSCRIPTION ELONGATION FACTOR EAF N-TERMINAL DOMAIN-CONTAINING PROTEIN"/>
    <property type="match status" value="1"/>
</dbReference>
<dbReference type="PANTHER" id="PTHR36223">
    <property type="entry name" value="BETA-LACTAMASE-TYPE TRANSPEPTIDASE FOLD DOMAIN CONTAINING PROTEIN"/>
    <property type="match status" value="1"/>
</dbReference>
<feature type="region of interest" description="Disordered" evidence="1">
    <location>
        <begin position="291"/>
        <end position="316"/>
    </location>
</feature>